<gene>
    <name evidence="2" type="ORF">BST47_05410</name>
</gene>
<proteinExistence type="predicted"/>
<sequence length="102" mass="10658">MLPRLGRPHDQLLTAAIWVAGIGGLVVGHVLWLAGITAATSTATVSSWVLLVAAVSFVVGGIVGALGWRAFQRKSDVWAAFLWGLPIAPVLLSLVVLGVTYL</sequence>
<feature type="transmembrane region" description="Helical" evidence="1">
    <location>
        <begin position="12"/>
        <end position="36"/>
    </location>
</feature>
<evidence type="ECO:0000313" key="3">
    <source>
        <dbReference type="Proteomes" id="UP000192411"/>
    </source>
</evidence>
<dbReference type="STRING" id="75922.BST47_05410"/>
<reference evidence="2 3" key="1">
    <citation type="submission" date="2017-02" db="EMBL/GenBank/DDBJ databases">
        <title>The new phylogeny of genus Mycobacterium.</title>
        <authorList>
            <person name="Tortoli E."/>
            <person name="Trovato A."/>
            <person name="Cirillo D.M."/>
        </authorList>
    </citation>
    <scope>NUCLEOTIDE SEQUENCE [LARGE SCALE GENOMIC DNA]</scope>
    <source>
        <strain evidence="2 3">DSM 44338</strain>
    </source>
</reference>
<evidence type="ECO:0000256" key="1">
    <source>
        <dbReference type="SAM" id="Phobius"/>
    </source>
</evidence>
<dbReference type="Proteomes" id="UP000192411">
    <property type="component" value="Unassembled WGS sequence"/>
</dbReference>
<evidence type="ECO:0000313" key="2">
    <source>
        <dbReference type="EMBL" id="ORB67891.1"/>
    </source>
</evidence>
<keyword evidence="1" id="KW-0812">Transmembrane</keyword>
<comment type="caution">
    <text evidence="2">The sequence shown here is derived from an EMBL/GenBank/DDBJ whole genome shotgun (WGS) entry which is preliminary data.</text>
</comment>
<accession>A0A1X0JYI7</accession>
<dbReference type="EMBL" id="MVIM01000002">
    <property type="protein sequence ID" value="ORB67891.1"/>
    <property type="molecule type" value="Genomic_DNA"/>
</dbReference>
<feature type="transmembrane region" description="Helical" evidence="1">
    <location>
        <begin position="80"/>
        <end position="101"/>
    </location>
</feature>
<dbReference type="RefSeq" id="WP_083124164.1">
    <property type="nucleotide sequence ID" value="NZ_MVIM01000002.1"/>
</dbReference>
<keyword evidence="1" id="KW-0472">Membrane</keyword>
<organism evidence="2 3">
    <name type="scientific">Mycolicibacterium tusciae</name>
    <dbReference type="NCBI Taxonomy" id="75922"/>
    <lineage>
        <taxon>Bacteria</taxon>
        <taxon>Bacillati</taxon>
        <taxon>Actinomycetota</taxon>
        <taxon>Actinomycetes</taxon>
        <taxon>Mycobacteriales</taxon>
        <taxon>Mycobacteriaceae</taxon>
        <taxon>Mycolicibacterium</taxon>
    </lineage>
</organism>
<feature type="transmembrane region" description="Helical" evidence="1">
    <location>
        <begin position="48"/>
        <end position="68"/>
    </location>
</feature>
<keyword evidence="1" id="KW-1133">Transmembrane helix</keyword>
<name>A0A1X0JYI7_9MYCO</name>
<protein>
    <submittedName>
        <fullName evidence="2">Uncharacterized protein</fullName>
    </submittedName>
</protein>
<dbReference type="AlphaFoldDB" id="A0A1X0JYI7"/>
<keyword evidence="3" id="KW-1185">Reference proteome</keyword>